<name>A0A4P6KTA6_9BURK</name>
<evidence type="ECO:0000256" key="1">
    <source>
        <dbReference type="SAM" id="MobiDB-lite"/>
    </source>
</evidence>
<dbReference type="RefSeq" id="WP_130185113.1">
    <property type="nucleotide sequence ID" value="NZ_CP035913.1"/>
</dbReference>
<organism evidence="2 3">
    <name type="scientific">Pseudoduganella lutea</name>
    <dbReference type="NCBI Taxonomy" id="321985"/>
    <lineage>
        <taxon>Bacteria</taxon>
        <taxon>Pseudomonadati</taxon>
        <taxon>Pseudomonadota</taxon>
        <taxon>Betaproteobacteria</taxon>
        <taxon>Burkholderiales</taxon>
        <taxon>Oxalobacteraceae</taxon>
        <taxon>Telluria group</taxon>
        <taxon>Pseudoduganella</taxon>
    </lineage>
</organism>
<sequence length="75" mass="8127">MTSPVLVVGRNPPTGHGYMTATSAGQDSPSRIALTKSAMIFRGKRISAKRQLSNRKMPFYKQLSGNEGGQAYRVA</sequence>
<dbReference type="EMBL" id="CP035913">
    <property type="protein sequence ID" value="QBE61976.1"/>
    <property type="molecule type" value="Genomic_DNA"/>
</dbReference>
<protein>
    <submittedName>
        <fullName evidence="2">Uncharacterized protein</fullName>
    </submittedName>
</protein>
<evidence type="ECO:0000313" key="2">
    <source>
        <dbReference type="EMBL" id="QBE61976.1"/>
    </source>
</evidence>
<reference evidence="2 3" key="1">
    <citation type="submission" date="2019-02" db="EMBL/GenBank/DDBJ databases">
        <title>Draft Genome Sequences of Six Type Strains of the Genus Massilia.</title>
        <authorList>
            <person name="Miess H."/>
            <person name="Frediansyhah A."/>
            <person name="Gross H."/>
        </authorList>
    </citation>
    <scope>NUCLEOTIDE SEQUENCE [LARGE SCALE GENOMIC DNA]</scope>
    <source>
        <strain evidence="2 3">DSM 17473</strain>
    </source>
</reference>
<dbReference type="AlphaFoldDB" id="A0A4P6KTA6"/>
<feature type="region of interest" description="Disordered" evidence="1">
    <location>
        <begin position="1"/>
        <end position="27"/>
    </location>
</feature>
<evidence type="ECO:0000313" key="3">
    <source>
        <dbReference type="Proteomes" id="UP000290637"/>
    </source>
</evidence>
<dbReference type="KEGG" id="plue:EWM63_02370"/>
<proteinExistence type="predicted"/>
<dbReference type="Proteomes" id="UP000290637">
    <property type="component" value="Chromosome"/>
</dbReference>
<gene>
    <name evidence="2" type="ORF">EWM63_02370</name>
</gene>
<keyword evidence="3" id="KW-1185">Reference proteome</keyword>
<accession>A0A4P6KTA6</accession>